<evidence type="ECO:0000313" key="6">
    <source>
        <dbReference type="EMBL" id="ALO16431.1"/>
    </source>
</evidence>
<dbReference type="AlphaFoldDB" id="A0A0S2I2E6"/>
<dbReference type="STRING" id="1307839.L21SP5_02811"/>
<dbReference type="GO" id="GO:0008233">
    <property type="term" value="F:peptidase activity"/>
    <property type="evidence" value="ECO:0007669"/>
    <property type="project" value="UniProtKB-KW"/>
</dbReference>
<dbReference type="InterPro" id="IPR058245">
    <property type="entry name" value="NreC/VraR/RcsB-like_REC"/>
</dbReference>
<dbReference type="Pfam" id="PF00072">
    <property type="entry name" value="Response_reg"/>
    <property type="match status" value="1"/>
</dbReference>
<dbReference type="InterPro" id="IPR000792">
    <property type="entry name" value="Tscrpt_reg_LuxR_C"/>
</dbReference>
<dbReference type="SMART" id="SM00421">
    <property type="entry name" value="HTH_LUXR"/>
    <property type="match status" value="1"/>
</dbReference>
<dbReference type="InterPro" id="IPR016032">
    <property type="entry name" value="Sig_transdc_resp-reg_C-effctor"/>
</dbReference>
<dbReference type="SUPFAM" id="SSF52172">
    <property type="entry name" value="CheY-like"/>
    <property type="match status" value="1"/>
</dbReference>
<keyword evidence="2" id="KW-0238">DNA-binding</keyword>
<dbReference type="Gene3D" id="3.40.50.2300">
    <property type="match status" value="1"/>
</dbReference>
<dbReference type="CDD" id="cd17535">
    <property type="entry name" value="REC_NarL-like"/>
    <property type="match status" value="1"/>
</dbReference>
<evidence type="ECO:0000256" key="1">
    <source>
        <dbReference type="ARBA" id="ARBA00022553"/>
    </source>
</evidence>
<evidence type="ECO:0000256" key="3">
    <source>
        <dbReference type="PROSITE-ProRule" id="PRU00169"/>
    </source>
</evidence>
<keyword evidence="6" id="KW-0645">Protease</keyword>
<dbReference type="Proteomes" id="UP000064893">
    <property type="component" value="Chromosome"/>
</dbReference>
<dbReference type="GO" id="GO:0006508">
    <property type="term" value="P:proteolysis"/>
    <property type="evidence" value="ECO:0007669"/>
    <property type="project" value="UniProtKB-KW"/>
</dbReference>
<evidence type="ECO:0000259" key="4">
    <source>
        <dbReference type="PROSITE" id="PS50043"/>
    </source>
</evidence>
<proteinExistence type="predicted"/>
<evidence type="ECO:0000256" key="2">
    <source>
        <dbReference type="ARBA" id="ARBA00023125"/>
    </source>
</evidence>
<dbReference type="PANTHER" id="PTHR43214">
    <property type="entry name" value="TWO-COMPONENT RESPONSE REGULATOR"/>
    <property type="match status" value="1"/>
</dbReference>
<dbReference type="InterPro" id="IPR001789">
    <property type="entry name" value="Sig_transdc_resp-reg_receiver"/>
</dbReference>
<dbReference type="PANTHER" id="PTHR43214:SF43">
    <property type="entry name" value="TWO-COMPONENT RESPONSE REGULATOR"/>
    <property type="match status" value="1"/>
</dbReference>
<name>A0A0S2I2E6_9BACT</name>
<evidence type="ECO:0000259" key="5">
    <source>
        <dbReference type="PROSITE" id="PS50110"/>
    </source>
</evidence>
<dbReference type="OrthoDB" id="9797341at2"/>
<dbReference type="GO" id="GO:0006355">
    <property type="term" value="P:regulation of DNA-templated transcription"/>
    <property type="evidence" value="ECO:0007669"/>
    <property type="project" value="InterPro"/>
</dbReference>
<keyword evidence="1 3" id="KW-0597">Phosphoprotein</keyword>
<dbReference type="PROSITE" id="PS50110">
    <property type="entry name" value="RESPONSE_REGULATORY"/>
    <property type="match status" value="1"/>
</dbReference>
<dbReference type="RefSeq" id="WP_057953802.1">
    <property type="nucleotide sequence ID" value="NZ_CP013118.1"/>
</dbReference>
<accession>A0A0S2I2E6</accession>
<keyword evidence="6" id="KW-0378">Hydrolase</keyword>
<dbReference type="CDD" id="cd06170">
    <property type="entry name" value="LuxR_C_like"/>
    <property type="match status" value="1"/>
</dbReference>
<dbReference type="SMART" id="SM00448">
    <property type="entry name" value="REC"/>
    <property type="match status" value="1"/>
</dbReference>
<protein>
    <submittedName>
        <fullName evidence="6">Protease production enhancer protein</fullName>
    </submittedName>
</protein>
<feature type="domain" description="Response regulatory" evidence="5">
    <location>
        <begin position="5"/>
        <end position="121"/>
    </location>
</feature>
<dbReference type="PROSITE" id="PS00622">
    <property type="entry name" value="HTH_LUXR_1"/>
    <property type="match status" value="1"/>
</dbReference>
<feature type="domain" description="HTH luxR-type" evidence="4">
    <location>
        <begin position="144"/>
        <end position="209"/>
    </location>
</feature>
<keyword evidence="7" id="KW-1185">Reference proteome</keyword>
<feature type="modified residue" description="4-aspartylphosphate" evidence="3">
    <location>
        <position position="56"/>
    </location>
</feature>
<dbReference type="GO" id="GO:0003677">
    <property type="term" value="F:DNA binding"/>
    <property type="evidence" value="ECO:0007669"/>
    <property type="project" value="UniProtKB-KW"/>
</dbReference>
<dbReference type="KEGG" id="blq:L21SP5_02811"/>
<dbReference type="SUPFAM" id="SSF46894">
    <property type="entry name" value="C-terminal effector domain of the bipartite response regulators"/>
    <property type="match status" value="1"/>
</dbReference>
<dbReference type="InterPro" id="IPR039420">
    <property type="entry name" value="WalR-like"/>
</dbReference>
<reference evidence="6 7" key="1">
    <citation type="submission" date="2015-11" db="EMBL/GenBank/DDBJ databases">
        <title>Description and complete genome sequence of a novel strain predominating in hypersaline microbial mats and representing a new family of the Bacteriodetes phylum.</title>
        <authorList>
            <person name="Spring S."/>
            <person name="Bunk B."/>
            <person name="Sproer C."/>
            <person name="Klenk H.-P."/>
        </authorList>
    </citation>
    <scope>NUCLEOTIDE SEQUENCE [LARGE SCALE GENOMIC DNA]</scope>
    <source>
        <strain evidence="6 7">L21-Spi-D4</strain>
    </source>
</reference>
<dbReference type="GO" id="GO:0000160">
    <property type="term" value="P:phosphorelay signal transduction system"/>
    <property type="evidence" value="ECO:0007669"/>
    <property type="project" value="InterPro"/>
</dbReference>
<dbReference type="PROSITE" id="PS50043">
    <property type="entry name" value="HTH_LUXR_2"/>
    <property type="match status" value="1"/>
</dbReference>
<evidence type="ECO:0000313" key="7">
    <source>
        <dbReference type="Proteomes" id="UP000064893"/>
    </source>
</evidence>
<organism evidence="6 7">
    <name type="scientific">Salinivirga cyanobacteriivorans</name>
    <dbReference type="NCBI Taxonomy" id="1307839"/>
    <lineage>
        <taxon>Bacteria</taxon>
        <taxon>Pseudomonadati</taxon>
        <taxon>Bacteroidota</taxon>
        <taxon>Bacteroidia</taxon>
        <taxon>Bacteroidales</taxon>
        <taxon>Salinivirgaceae</taxon>
        <taxon>Salinivirga</taxon>
    </lineage>
</organism>
<dbReference type="EMBL" id="CP013118">
    <property type="protein sequence ID" value="ALO16431.1"/>
    <property type="molecule type" value="Genomic_DNA"/>
</dbReference>
<dbReference type="PRINTS" id="PR00038">
    <property type="entry name" value="HTHLUXR"/>
</dbReference>
<dbReference type="Pfam" id="PF00196">
    <property type="entry name" value="GerE"/>
    <property type="match status" value="1"/>
</dbReference>
<gene>
    <name evidence="6" type="primary">degU_1</name>
    <name evidence="6" type="ORF">L21SP5_02811</name>
</gene>
<sequence>MENLSIILVDDHKLFREGLKSLMENFTYIGQVQEASNGREFLQLLDDSTPDVVFMDIEMPEMDGITATRKAIDAFPDLNVVALSMYGNENYYTQMINAGAKGFILKNSGIQDVENAIQNVMSSNNYFSHEIFQRLIQGLGRKQQKTTNPELSAREEEIVFLICKGLSNQEIADKLYLSKRTVDKHRENILSKTHSKNTAGIVMYAVKNGIVEV</sequence>
<dbReference type="InterPro" id="IPR011006">
    <property type="entry name" value="CheY-like_superfamily"/>
</dbReference>